<reference evidence="2 3" key="1">
    <citation type="submission" date="2017-03" db="EMBL/GenBank/DDBJ databases">
        <title>Foreign affairs: Plasmid Transfer between Roseobacters and Rhizobia.</title>
        <authorList>
            <person name="Bartling P."/>
            <person name="Bunk B."/>
            <person name="Overmann J."/>
            <person name="Brinkmann H."/>
            <person name="Petersen J."/>
        </authorList>
    </citation>
    <scope>NUCLEOTIDE SEQUENCE [LARGE SCALE GENOMIC DNA]</scope>
    <source>
        <strain evidence="2 3">MACL11</strain>
    </source>
</reference>
<dbReference type="Proteomes" id="UP000191135">
    <property type="component" value="Chromosome"/>
</dbReference>
<evidence type="ECO:0000256" key="1">
    <source>
        <dbReference type="SAM" id="Coils"/>
    </source>
</evidence>
<evidence type="ECO:0000313" key="3">
    <source>
        <dbReference type="Proteomes" id="UP000191135"/>
    </source>
</evidence>
<dbReference type="EMBL" id="CP020330">
    <property type="protein sequence ID" value="AQZ51891.1"/>
    <property type="molecule type" value="Genomic_DNA"/>
</dbReference>
<name>A0A1U9Z2H5_9HYPH</name>
<keyword evidence="1" id="KW-0175">Coiled coil</keyword>
<dbReference type="AlphaFoldDB" id="A0A1U9Z2H5"/>
<proteinExistence type="predicted"/>
<keyword evidence="3" id="KW-1185">Reference proteome</keyword>
<gene>
    <name evidence="2" type="ORF">Mame_02565</name>
</gene>
<organism evidence="2 3">
    <name type="scientific">Martelella mediterranea DSM 17316</name>
    <dbReference type="NCBI Taxonomy" id="1122214"/>
    <lineage>
        <taxon>Bacteria</taxon>
        <taxon>Pseudomonadati</taxon>
        <taxon>Pseudomonadota</taxon>
        <taxon>Alphaproteobacteria</taxon>
        <taxon>Hyphomicrobiales</taxon>
        <taxon>Aurantimonadaceae</taxon>
        <taxon>Martelella</taxon>
    </lineage>
</organism>
<dbReference type="RefSeq" id="WP_155122107.1">
    <property type="nucleotide sequence ID" value="NZ_AQWH01000030.1"/>
</dbReference>
<evidence type="ECO:0000313" key="2">
    <source>
        <dbReference type="EMBL" id="AQZ51891.1"/>
    </source>
</evidence>
<protein>
    <submittedName>
        <fullName evidence="2">Uncharacterized protein</fullName>
    </submittedName>
</protein>
<accession>A0A1U9Z2H5</accession>
<sequence>MAMLWVDTITDEEAGALDRGIWGVVGTKQADGTFIAQATGPAPEDGDFWYDALNRVKEDPDKRYAIARRHLPLPAAWREMAVSLRMKIRKARKEKTEYEAELRELHHLAAMSSYAGYGYIQRVPYSRLAALDVSYHRIGCDRLLLLGPTDRKWMRELWGEAGGHWTASELYKEMWADDVQRIKADQAEEQHELTEHLFGNLQREIDEKRSSVAPQPEKRRRGIFGRLFGK</sequence>
<dbReference type="OrthoDB" id="7595702at2"/>
<dbReference type="KEGG" id="mmed:Mame_02565"/>
<feature type="coiled-coil region" evidence="1">
    <location>
        <begin position="81"/>
        <end position="108"/>
    </location>
</feature>